<protein>
    <submittedName>
        <fullName evidence="1">Uncharacterized protein</fullName>
    </submittedName>
</protein>
<dbReference type="KEGG" id="fsy:FsymDg_2216"/>
<gene>
    <name evidence="1" type="ordered locus">FsymDg_2216</name>
</gene>
<dbReference type="RefSeq" id="WP_013873552.1">
    <property type="nucleotide sequence ID" value="NC_015656.1"/>
</dbReference>
<organism evidence="1 2">
    <name type="scientific">Candidatus Protofrankia datiscae</name>
    <dbReference type="NCBI Taxonomy" id="2716812"/>
    <lineage>
        <taxon>Bacteria</taxon>
        <taxon>Bacillati</taxon>
        <taxon>Actinomycetota</taxon>
        <taxon>Actinomycetes</taxon>
        <taxon>Frankiales</taxon>
        <taxon>Frankiaceae</taxon>
        <taxon>Protofrankia</taxon>
    </lineage>
</organism>
<name>F8AZ24_9ACTN</name>
<dbReference type="STRING" id="656024.FsymDg_2216"/>
<reference evidence="1 2" key="1">
    <citation type="submission" date="2011-05" db="EMBL/GenBank/DDBJ databases">
        <title>Complete sequence of chromosome of Frankia symbiont of Datisca glomerata.</title>
        <authorList>
            <consortium name="US DOE Joint Genome Institute"/>
            <person name="Lucas S."/>
            <person name="Han J."/>
            <person name="Lapidus A."/>
            <person name="Cheng J.-F."/>
            <person name="Goodwin L."/>
            <person name="Pitluck S."/>
            <person name="Peters L."/>
            <person name="Mikhailova N."/>
            <person name="Chertkov O."/>
            <person name="Teshima H."/>
            <person name="Han C."/>
            <person name="Tapia R."/>
            <person name="Land M."/>
            <person name="Hauser L."/>
            <person name="Kyrpides N."/>
            <person name="Ivanova N."/>
            <person name="Pagani I."/>
            <person name="Berry A."/>
            <person name="Pawlowski K."/>
            <person name="Persson T."/>
            <person name="Vanden Heuvel B."/>
            <person name="Benson D."/>
            <person name="Woyke T."/>
        </authorList>
    </citation>
    <scope>NUCLEOTIDE SEQUENCE [LARGE SCALE GENOMIC DNA]</scope>
    <source>
        <strain evidence="2">4085684</strain>
    </source>
</reference>
<evidence type="ECO:0000313" key="1">
    <source>
        <dbReference type="EMBL" id="AEH09619.1"/>
    </source>
</evidence>
<proteinExistence type="predicted"/>
<accession>F8AZ24</accession>
<dbReference type="HOGENOM" id="CLU_200392_0_0_11"/>
<sequence length="72" mass="7975" precursor="true">MRWLLIDLGLVLLTFVLLVALALRVWGKVRQVNHEAAELRGRLSTLTEETATLAARLDAAEVAERLNGRIPA</sequence>
<dbReference type="AlphaFoldDB" id="F8AZ24"/>
<dbReference type="Proteomes" id="UP000001549">
    <property type="component" value="Chromosome"/>
</dbReference>
<evidence type="ECO:0000313" key="2">
    <source>
        <dbReference type="Proteomes" id="UP000001549"/>
    </source>
</evidence>
<keyword evidence="2" id="KW-1185">Reference proteome</keyword>
<dbReference type="EMBL" id="CP002801">
    <property type="protein sequence ID" value="AEH09619.1"/>
    <property type="molecule type" value="Genomic_DNA"/>
</dbReference>